<proteinExistence type="predicted"/>
<evidence type="ECO:0000313" key="2">
    <source>
        <dbReference type="Proteomes" id="UP001501183"/>
    </source>
</evidence>
<organism evidence="1 2">
    <name type="scientific">Rhodococcus olei</name>
    <dbReference type="NCBI Taxonomy" id="2161675"/>
    <lineage>
        <taxon>Bacteria</taxon>
        <taxon>Bacillati</taxon>
        <taxon>Actinomycetota</taxon>
        <taxon>Actinomycetes</taxon>
        <taxon>Mycobacteriales</taxon>
        <taxon>Nocardiaceae</taxon>
        <taxon>Rhodococcus</taxon>
    </lineage>
</organism>
<keyword evidence="2" id="KW-1185">Reference proteome</keyword>
<name>A0ABP8PG93_9NOCA</name>
<dbReference type="EMBL" id="BAABFB010000066">
    <property type="protein sequence ID" value="GAA4487023.1"/>
    <property type="molecule type" value="Genomic_DNA"/>
</dbReference>
<sequence>MCDTYRHIYFAGFEADVKIRDPGVMHGRVRAMKMVSTHRSATPWPASDPEPVVKIPDVLRPPHHQSMPLLPIARTWGRRETWPSERLERLLTQREVDDLVRGHFTR</sequence>
<reference evidence="2" key="1">
    <citation type="journal article" date="2019" name="Int. J. Syst. Evol. Microbiol.">
        <title>The Global Catalogue of Microorganisms (GCM) 10K type strain sequencing project: providing services to taxonomists for standard genome sequencing and annotation.</title>
        <authorList>
            <consortium name="The Broad Institute Genomics Platform"/>
            <consortium name="The Broad Institute Genome Sequencing Center for Infectious Disease"/>
            <person name="Wu L."/>
            <person name="Ma J."/>
        </authorList>
    </citation>
    <scope>NUCLEOTIDE SEQUENCE [LARGE SCALE GENOMIC DNA]</scope>
    <source>
        <strain evidence="2">JCM 32206</strain>
    </source>
</reference>
<evidence type="ECO:0008006" key="3">
    <source>
        <dbReference type="Google" id="ProtNLM"/>
    </source>
</evidence>
<comment type="caution">
    <text evidence="1">The sequence shown here is derived from an EMBL/GenBank/DDBJ whole genome shotgun (WGS) entry which is preliminary data.</text>
</comment>
<evidence type="ECO:0000313" key="1">
    <source>
        <dbReference type="EMBL" id="GAA4487023.1"/>
    </source>
</evidence>
<accession>A0ABP8PG93</accession>
<dbReference type="Proteomes" id="UP001501183">
    <property type="component" value="Unassembled WGS sequence"/>
</dbReference>
<protein>
    <recommendedName>
        <fullName evidence="3">SOS response associated peptidase (SRAP)</fullName>
    </recommendedName>
</protein>
<gene>
    <name evidence="1" type="ORF">GCM10023094_44720</name>
</gene>